<dbReference type="STRING" id="1433126.BN938_1195"/>
<dbReference type="AlphaFoldDB" id="A0A060RCW5"/>
<organism evidence="2 3">
    <name type="scientific">Mucinivorans hirudinis</name>
    <dbReference type="NCBI Taxonomy" id="1433126"/>
    <lineage>
        <taxon>Bacteria</taxon>
        <taxon>Pseudomonadati</taxon>
        <taxon>Bacteroidota</taxon>
        <taxon>Bacteroidia</taxon>
        <taxon>Bacteroidales</taxon>
        <taxon>Rikenellaceae</taxon>
        <taxon>Mucinivorans</taxon>
    </lineage>
</organism>
<evidence type="ECO:0000313" key="2">
    <source>
        <dbReference type="EMBL" id="CDN31289.1"/>
    </source>
</evidence>
<feature type="transmembrane region" description="Helical" evidence="1">
    <location>
        <begin position="87"/>
        <end position="108"/>
    </location>
</feature>
<dbReference type="KEGG" id="rbc:BN938_1195"/>
<keyword evidence="3" id="KW-1185">Reference proteome</keyword>
<keyword evidence="1" id="KW-1133">Transmembrane helix</keyword>
<gene>
    <name evidence="2" type="ORF">BN938_1195</name>
</gene>
<dbReference type="Proteomes" id="UP000027616">
    <property type="component" value="Chromosome I"/>
</dbReference>
<protein>
    <recommendedName>
        <fullName evidence="4">DUF2975 domain-containing protein</fullName>
    </recommendedName>
</protein>
<evidence type="ECO:0000313" key="3">
    <source>
        <dbReference type="Proteomes" id="UP000027616"/>
    </source>
</evidence>
<name>A0A060RCW5_9BACT</name>
<feature type="transmembrane region" description="Helical" evidence="1">
    <location>
        <begin position="120"/>
        <end position="139"/>
    </location>
</feature>
<keyword evidence="1" id="KW-0472">Membrane</keyword>
<sequence length="149" mass="16680">MKTKDKSKRRLDILLGLGGGVTLSAFINDLGGLIKIFQEYVSQSVSPASDFMRGMAAGLNLTGFIVVMIIIWNIYQCNRRNEKLFSFALIYYVTLFGLLQVVSSLLMTFGQGGAGNAERFQIMIGLLIIIFAQIFRRALKMQQEEELTI</sequence>
<dbReference type="HOGENOM" id="CLU_1747579_0_0_10"/>
<evidence type="ECO:0008006" key="4">
    <source>
        <dbReference type="Google" id="ProtNLM"/>
    </source>
</evidence>
<keyword evidence="1" id="KW-0812">Transmembrane</keyword>
<evidence type="ECO:0000256" key="1">
    <source>
        <dbReference type="SAM" id="Phobius"/>
    </source>
</evidence>
<proteinExistence type="predicted"/>
<feature type="transmembrane region" description="Helical" evidence="1">
    <location>
        <begin position="54"/>
        <end position="75"/>
    </location>
</feature>
<reference evidence="2 3" key="1">
    <citation type="journal article" date="2015" name="Genome Announc.">
        <title>Complete Genome Sequence of the Novel Leech Symbiont Mucinivorans hirudinis M3T.</title>
        <authorList>
            <person name="Nelson M.C."/>
            <person name="Bomar L."/>
            <person name="Graf J."/>
        </authorList>
    </citation>
    <scope>NUCLEOTIDE SEQUENCE [LARGE SCALE GENOMIC DNA]</scope>
    <source>
        <strain evidence="3">M3</strain>
    </source>
</reference>
<feature type="transmembrane region" description="Helical" evidence="1">
    <location>
        <begin position="12"/>
        <end position="34"/>
    </location>
</feature>
<accession>A0A060RCW5</accession>
<dbReference type="EMBL" id="HG934468">
    <property type="protein sequence ID" value="CDN31289.1"/>
    <property type="molecule type" value="Genomic_DNA"/>
</dbReference>